<dbReference type="CDD" id="cd04301">
    <property type="entry name" value="NAT_SF"/>
    <property type="match status" value="1"/>
</dbReference>
<dbReference type="OrthoDB" id="9775804at2"/>
<dbReference type="Gene3D" id="3.40.630.30">
    <property type="match status" value="1"/>
</dbReference>
<dbReference type="Pfam" id="PF00583">
    <property type="entry name" value="Acetyltransf_1"/>
    <property type="match status" value="1"/>
</dbReference>
<keyword evidence="5" id="KW-1185">Reference proteome</keyword>
<dbReference type="EMBL" id="RLII01000021">
    <property type="protein sequence ID" value="RXE58295.1"/>
    <property type="molecule type" value="Genomic_DNA"/>
</dbReference>
<dbReference type="InterPro" id="IPR016181">
    <property type="entry name" value="Acyl_CoA_acyltransferase"/>
</dbReference>
<dbReference type="GO" id="GO:0008080">
    <property type="term" value="F:N-acetyltransferase activity"/>
    <property type="evidence" value="ECO:0007669"/>
    <property type="project" value="InterPro"/>
</dbReference>
<dbReference type="InterPro" id="IPR045039">
    <property type="entry name" value="NSI-like"/>
</dbReference>
<protein>
    <submittedName>
        <fullName evidence="4">N-acetyltransferase</fullName>
    </submittedName>
</protein>
<dbReference type="AlphaFoldDB" id="A0A4Q0I3L7"/>
<feature type="domain" description="N-acetyltransferase" evidence="3">
    <location>
        <begin position="3"/>
        <end position="134"/>
    </location>
</feature>
<evidence type="ECO:0000259" key="3">
    <source>
        <dbReference type="PROSITE" id="PS51186"/>
    </source>
</evidence>
<keyword evidence="2" id="KW-0012">Acyltransferase</keyword>
<evidence type="ECO:0000256" key="2">
    <source>
        <dbReference type="ARBA" id="ARBA00023315"/>
    </source>
</evidence>
<gene>
    <name evidence="4" type="ORF">EFD62_13300</name>
</gene>
<evidence type="ECO:0000313" key="5">
    <source>
        <dbReference type="Proteomes" id="UP000289166"/>
    </source>
</evidence>
<reference evidence="5" key="1">
    <citation type="submission" date="2018-11" db="EMBL/GenBank/DDBJ databases">
        <title>Genome sequencing of a novel mesophilic and cellulolytic organism within the genus Hungateiclostridium.</title>
        <authorList>
            <person name="Rettenmaier R."/>
            <person name="Liebl W."/>
            <person name="Zverlov V."/>
        </authorList>
    </citation>
    <scope>NUCLEOTIDE SEQUENCE [LARGE SCALE GENOMIC DNA]</scope>
    <source>
        <strain evidence="5">N2K1</strain>
    </source>
</reference>
<comment type="caution">
    <text evidence="4">The sequence shown here is derived from an EMBL/GenBank/DDBJ whole genome shotgun (WGS) entry which is preliminary data.</text>
</comment>
<organism evidence="4 5">
    <name type="scientific">Acetivibrio mesophilus</name>
    <dbReference type="NCBI Taxonomy" id="2487273"/>
    <lineage>
        <taxon>Bacteria</taxon>
        <taxon>Bacillati</taxon>
        <taxon>Bacillota</taxon>
        <taxon>Clostridia</taxon>
        <taxon>Eubacteriales</taxon>
        <taxon>Oscillospiraceae</taxon>
        <taxon>Acetivibrio</taxon>
    </lineage>
</organism>
<dbReference type="SUPFAM" id="SSF55729">
    <property type="entry name" value="Acyl-CoA N-acyltransferases (Nat)"/>
    <property type="match status" value="1"/>
</dbReference>
<evidence type="ECO:0000313" key="4">
    <source>
        <dbReference type="EMBL" id="RXE58295.1"/>
    </source>
</evidence>
<keyword evidence="1 4" id="KW-0808">Transferase</keyword>
<dbReference type="PANTHER" id="PTHR43626:SF4">
    <property type="entry name" value="GCN5-RELATED N-ACETYLTRANSFERASE 2, CHLOROPLASTIC"/>
    <property type="match status" value="1"/>
</dbReference>
<dbReference type="PROSITE" id="PS51186">
    <property type="entry name" value="GNAT"/>
    <property type="match status" value="1"/>
</dbReference>
<proteinExistence type="predicted"/>
<dbReference type="InterPro" id="IPR000182">
    <property type="entry name" value="GNAT_dom"/>
</dbReference>
<dbReference type="PANTHER" id="PTHR43626">
    <property type="entry name" value="ACYL-COA N-ACYLTRANSFERASE"/>
    <property type="match status" value="1"/>
</dbReference>
<accession>A0A4Q0I3L7</accession>
<dbReference type="GO" id="GO:0005737">
    <property type="term" value="C:cytoplasm"/>
    <property type="evidence" value="ECO:0007669"/>
    <property type="project" value="TreeGrafter"/>
</dbReference>
<dbReference type="Proteomes" id="UP000289166">
    <property type="component" value="Unassembled WGS sequence"/>
</dbReference>
<evidence type="ECO:0000256" key="1">
    <source>
        <dbReference type="ARBA" id="ARBA00022679"/>
    </source>
</evidence>
<name>A0A4Q0I3L7_9FIRM</name>
<sequence>MNIEYKNIKDFEVEQLRDLFLSVKWDSGNYPEKLKVAMKNSSSVYSAWDGDKLVGLVNCLSDGVMTAYIHFLLVHADYHGQGIGEKLMSLMLEEYKDYLRKVLIAYPKALEFYKRCGFHVADEKIPMFITTLKT</sequence>